<feature type="compositionally biased region" description="Basic residues" evidence="6">
    <location>
        <begin position="471"/>
        <end position="480"/>
    </location>
</feature>
<feature type="compositionally biased region" description="Acidic residues" evidence="6">
    <location>
        <begin position="534"/>
        <end position="558"/>
    </location>
</feature>
<dbReference type="PANTHER" id="PTHR23503">
    <property type="entry name" value="SOLUTE CARRIER FAMILY 2"/>
    <property type="match status" value="1"/>
</dbReference>
<feature type="transmembrane region" description="Helical" evidence="7">
    <location>
        <begin position="194"/>
        <end position="215"/>
    </location>
</feature>
<feature type="domain" description="Major facilitator superfamily (MFS) profile" evidence="8">
    <location>
        <begin position="101"/>
        <end position="558"/>
    </location>
</feature>
<keyword evidence="2 7" id="KW-0812">Transmembrane</keyword>
<reference evidence="9" key="1">
    <citation type="submission" date="2022-06" db="EMBL/GenBank/DDBJ databases">
        <title>Uncovering the hologenomic basis of an extraordinary plant invasion.</title>
        <authorList>
            <person name="Bieker V.C."/>
            <person name="Martin M.D."/>
            <person name="Gilbert T."/>
            <person name="Hodgins K."/>
            <person name="Battlay P."/>
            <person name="Petersen B."/>
            <person name="Wilson J."/>
        </authorList>
    </citation>
    <scope>NUCLEOTIDE SEQUENCE</scope>
    <source>
        <strain evidence="9">AA19_3_7</strain>
        <tissue evidence="9">Leaf</tissue>
    </source>
</reference>
<keyword evidence="4 7" id="KW-0472">Membrane</keyword>
<dbReference type="Proteomes" id="UP001206925">
    <property type="component" value="Unassembled WGS sequence"/>
</dbReference>
<dbReference type="SUPFAM" id="SSF103473">
    <property type="entry name" value="MFS general substrate transporter"/>
    <property type="match status" value="1"/>
</dbReference>
<name>A0AAD5C872_AMBAR</name>
<evidence type="ECO:0000313" key="9">
    <source>
        <dbReference type="EMBL" id="KAI7736358.1"/>
    </source>
</evidence>
<organism evidence="9 10">
    <name type="scientific">Ambrosia artemisiifolia</name>
    <name type="common">Common ragweed</name>
    <dbReference type="NCBI Taxonomy" id="4212"/>
    <lineage>
        <taxon>Eukaryota</taxon>
        <taxon>Viridiplantae</taxon>
        <taxon>Streptophyta</taxon>
        <taxon>Embryophyta</taxon>
        <taxon>Tracheophyta</taxon>
        <taxon>Spermatophyta</taxon>
        <taxon>Magnoliopsida</taxon>
        <taxon>eudicotyledons</taxon>
        <taxon>Gunneridae</taxon>
        <taxon>Pentapetalae</taxon>
        <taxon>asterids</taxon>
        <taxon>campanulids</taxon>
        <taxon>Asterales</taxon>
        <taxon>Asteraceae</taxon>
        <taxon>Asteroideae</taxon>
        <taxon>Heliantheae alliance</taxon>
        <taxon>Heliantheae</taxon>
        <taxon>Ambrosia</taxon>
    </lineage>
</organism>
<protein>
    <recommendedName>
        <fullName evidence="8">Major facilitator superfamily (MFS) profile domain-containing protein</fullName>
    </recommendedName>
</protein>
<dbReference type="PANTHER" id="PTHR23503:SF103">
    <property type="entry name" value="PLASTIDIC GLUCOSE TRANSPORTER 1-RELATED"/>
    <property type="match status" value="1"/>
</dbReference>
<evidence type="ECO:0000256" key="6">
    <source>
        <dbReference type="SAM" id="MobiDB-lite"/>
    </source>
</evidence>
<feature type="transmembrane region" description="Helical" evidence="7">
    <location>
        <begin position="402"/>
        <end position="422"/>
    </location>
</feature>
<proteinExistence type="inferred from homology"/>
<evidence type="ECO:0000256" key="2">
    <source>
        <dbReference type="ARBA" id="ARBA00022692"/>
    </source>
</evidence>
<dbReference type="AlphaFoldDB" id="A0AAD5C872"/>
<dbReference type="EMBL" id="JAMZMK010009298">
    <property type="protein sequence ID" value="KAI7736358.1"/>
    <property type="molecule type" value="Genomic_DNA"/>
</dbReference>
<feature type="transmembrane region" description="Helical" evidence="7">
    <location>
        <begin position="434"/>
        <end position="452"/>
    </location>
</feature>
<sequence length="558" mass="60702">MLVTATTTVSHRWITPFSGIRTPTPLTLTPSSNTNHSLHPPFRLPTSSSLITHFNPYYYYYCTNKSHLPQLIHSTSDDEDLVTEEAINRNAGVRWLPAFPHILVASMSNFLFGFHIGVMNGPILSIAKELGFEGNSILEGLVVSIFIAGAFLGSAGAVYVVDRFGFRRTLQVDTLPLILGAILSAQANSLDQLLWGRFFVGLGIGANAVLVPIYISEAGRLDDAKKVISNLWGPSEVEKSIEEFQSVLKNDGGDLDSSWSELLEEPHSRVAFIGGALFVLQQFAGINAVLYFSSLTFKDAGITNGALASLYVGLTNFAGALCALYLVDRQGRQKLIIGSYLGMAISMFLVVYAISFPIDDDLRSNLSILGTILYMLTYAIGAGPVTGLIIPELSSSRTRGKIMSISFSAHWVCNFLVGLFFLELTEKFGVAPVYGSFGVVSILAAIFSYSFLVETKGRVGDEPTPLPRSTRPVRGRRRARQEKDSSSSDEDEDETSYNTAVPANPVTVSVRSQRASKAAALSKLLSTTKPDRIVDDEDEVEEDDDGDESAVTSEDDDE</sequence>
<accession>A0AAD5C872</accession>
<feature type="transmembrane region" description="Helical" evidence="7">
    <location>
        <begin position="137"/>
        <end position="160"/>
    </location>
</feature>
<feature type="region of interest" description="Disordered" evidence="6">
    <location>
        <begin position="459"/>
        <end position="558"/>
    </location>
</feature>
<keyword evidence="3 7" id="KW-1133">Transmembrane helix</keyword>
<evidence type="ECO:0000259" key="8">
    <source>
        <dbReference type="PROSITE" id="PS50850"/>
    </source>
</evidence>
<dbReference type="GO" id="GO:0015149">
    <property type="term" value="F:hexose transmembrane transporter activity"/>
    <property type="evidence" value="ECO:0007669"/>
    <property type="project" value="TreeGrafter"/>
</dbReference>
<evidence type="ECO:0000256" key="5">
    <source>
        <dbReference type="ARBA" id="ARBA00044504"/>
    </source>
</evidence>
<dbReference type="InterPro" id="IPR045263">
    <property type="entry name" value="GLUT"/>
</dbReference>
<evidence type="ECO:0000256" key="4">
    <source>
        <dbReference type="ARBA" id="ARBA00023136"/>
    </source>
</evidence>
<evidence type="ECO:0000256" key="7">
    <source>
        <dbReference type="SAM" id="Phobius"/>
    </source>
</evidence>
<dbReference type="CDD" id="cd17315">
    <property type="entry name" value="MFS_GLUT_like"/>
    <property type="match status" value="1"/>
</dbReference>
<dbReference type="InterPro" id="IPR005828">
    <property type="entry name" value="MFS_sugar_transport-like"/>
</dbReference>
<feature type="transmembrane region" description="Helical" evidence="7">
    <location>
        <begin position="334"/>
        <end position="354"/>
    </location>
</feature>
<dbReference type="Pfam" id="PF00083">
    <property type="entry name" value="Sugar_tr"/>
    <property type="match status" value="2"/>
</dbReference>
<dbReference type="GO" id="GO:0016020">
    <property type="term" value="C:membrane"/>
    <property type="evidence" value="ECO:0007669"/>
    <property type="project" value="UniProtKB-SubCell"/>
</dbReference>
<keyword evidence="10" id="KW-1185">Reference proteome</keyword>
<dbReference type="InterPro" id="IPR020846">
    <property type="entry name" value="MFS_dom"/>
</dbReference>
<evidence type="ECO:0000256" key="1">
    <source>
        <dbReference type="ARBA" id="ARBA00004141"/>
    </source>
</evidence>
<gene>
    <name evidence="9" type="ORF">M8C21_028131</name>
</gene>
<dbReference type="PRINTS" id="PR00171">
    <property type="entry name" value="SUGRTRNSPORT"/>
</dbReference>
<feature type="compositionally biased region" description="Low complexity" evidence="6">
    <location>
        <begin position="515"/>
        <end position="528"/>
    </location>
</feature>
<dbReference type="InterPro" id="IPR003663">
    <property type="entry name" value="Sugar/inositol_transpt"/>
</dbReference>
<evidence type="ECO:0000313" key="10">
    <source>
        <dbReference type="Proteomes" id="UP001206925"/>
    </source>
</evidence>
<feature type="compositionally biased region" description="Polar residues" evidence="6">
    <location>
        <begin position="496"/>
        <end position="513"/>
    </location>
</feature>
<evidence type="ECO:0000256" key="3">
    <source>
        <dbReference type="ARBA" id="ARBA00022989"/>
    </source>
</evidence>
<feature type="transmembrane region" description="Helical" evidence="7">
    <location>
        <begin position="98"/>
        <end position="117"/>
    </location>
</feature>
<comment type="subcellular location">
    <subcellularLocation>
        <location evidence="1">Membrane</location>
        <topology evidence="1">Multi-pass membrane protein</topology>
    </subcellularLocation>
</comment>
<comment type="caution">
    <text evidence="9">The sequence shown here is derived from an EMBL/GenBank/DDBJ whole genome shotgun (WGS) entry which is preliminary data.</text>
</comment>
<dbReference type="Gene3D" id="1.20.1250.20">
    <property type="entry name" value="MFS general substrate transporter like domains"/>
    <property type="match status" value="2"/>
</dbReference>
<comment type="similarity">
    <text evidence="5">Belongs to the major facilitator superfamily. Phosphate:H(+) symporter (TC 2.A.1.9) family.</text>
</comment>
<dbReference type="PROSITE" id="PS50850">
    <property type="entry name" value="MFS"/>
    <property type="match status" value="1"/>
</dbReference>
<feature type="transmembrane region" description="Helical" evidence="7">
    <location>
        <begin position="366"/>
        <end position="390"/>
    </location>
</feature>
<feature type="transmembrane region" description="Helical" evidence="7">
    <location>
        <begin position="305"/>
        <end position="327"/>
    </location>
</feature>
<dbReference type="InterPro" id="IPR036259">
    <property type="entry name" value="MFS_trans_sf"/>
</dbReference>